<evidence type="ECO:0000313" key="15">
    <source>
        <dbReference type="Proteomes" id="UP001060504"/>
    </source>
</evidence>
<dbReference type="InterPro" id="IPR055275">
    <property type="entry name" value="Ferredox_Rdtase"/>
</dbReference>
<keyword evidence="7" id="KW-0521">NADP</keyword>
<keyword evidence="8" id="KW-0560">Oxidoreductase</keyword>
<evidence type="ECO:0000313" key="14">
    <source>
        <dbReference type="EMBL" id="GJF14417.1"/>
    </source>
</evidence>
<dbReference type="InterPro" id="IPR021163">
    <property type="entry name" value="Ferredox_Rdtase_adrenod"/>
</dbReference>
<dbReference type="Gene3D" id="3.40.50.720">
    <property type="entry name" value="NAD(P)-binding Rossmann-like Domain"/>
    <property type="match status" value="1"/>
</dbReference>
<evidence type="ECO:0000256" key="11">
    <source>
        <dbReference type="ARBA" id="ARBA00047776"/>
    </source>
</evidence>
<comment type="cofactor">
    <cofactor evidence="1">
        <name>FAD</name>
        <dbReference type="ChEBI" id="CHEBI:57692"/>
    </cofactor>
</comment>
<dbReference type="PROSITE" id="PS00198">
    <property type="entry name" value="4FE4S_FER_1"/>
    <property type="match status" value="1"/>
</dbReference>
<gene>
    <name evidence="14" type="primary">fprB</name>
    <name evidence="14" type="ORF">NGTWS1702_16260</name>
</gene>
<organism evidence="14 15">
    <name type="scientific">Mycolicibacterium cyprinidarum</name>
    <dbReference type="NCBI Taxonomy" id="2860311"/>
    <lineage>
        <taxon>Bacteria</taxon>
        <taxon>Bacillati</taxon>
        <taxon>Actinomycetota</taxon>
        <taxon>Actinomycetes</taxon>
        <taxon>Mycobacteriales</taxon>
        <taxon>Mycobacteriaceae</taxon>
        <taxon>Mycolicibacterium</taxon>
    </lineage>
</organism>
<dbReference type="SUPFAM" id="SSF54862">
    <property type="entry name" value="4Fe-4S ferredoxins"/>
    <property type="match status" value="1"/>
</dbReference>
<dbReference type="Proteomes" id="UP001060504">
    <property type="component" value="Unassembled WGS sequence"/>
</dbReference>
<keyword evidence="4" id="KW-0285">Flavoprotein</keyword>
<dbReference type="Gene3D" id="3.50.50.60">
    <property type="entry name" value="FAD/NAD(P)-binding domain"/>
    <property type="match status" value="1"/>
</dbReference>
<name>A0ABQ4VE45_9MYCO</name>
<dbReference type="PROSITE" id="PS51379">
    <property type="entry name" value="4FE4S_FER_2"/>
    <property type="match status" value="2"/>
</dbReference>
<keyword evidence="15" id="KW-1185">Reference proteome</keyword>
<comment type="caution">
    <text evidence="14">The sequence shown here is derived from an EMBL/GenBank/DDBJ whole genome shotgun (WGS) entry which is preliminary data.</text>
</comment>
<keyword evidence="9" id="KW-0408">Iron</keyword>
<evidence type="ECO:0000256" key="4">
    <source>
        <dbReference type="ARBA" id="ARBA00022630"/>
    </source>
</evidence>
<dbReference type="PANTHER" id="PTHR48467">
    <property type="entry name" value="GLUTAMATE SYNTHASE 1 [NADH], CHLOROPLASTIC-LIKE"/>
    <property type="match status" value="1"/>
</dbReference>
<feature type="domain" description="4Fe-4S ferredoxin-type" evidence="13">
    <location>
        <begin position="37"/>
        <end position="66"/>
    </location>
</feature>
<evidence type="ECO:0000256" key="2">
    <source>
        <dbReference type="ARBA" id="ARBA00008312"/>
    </source>
</evidence>
<protein>
    <recommendedName>
        <fullName evidence="3">ferredoxin--NADP(+) reductase</fullName>
        <ecNumber evidence="3">1.18.1.2</ecNumber>
    </recommendedName>
</protein>
<dbReference type="PIRSF" id="PIRSF000362">
    <property type="entry name" value="FNR"/>
    <property type="match status" value="1"/>
</dbReference>
<evidence type="ECO:0000256" key="5">
    <source>
        <dbReference type="ARBA" id="ARBA00022723"/>
    </source>
</evidence>
<dbReference type="PANTHER" id="PTHR48467:SF1">
    <property type="entry name" value="GLUTAMATE SYNTHASE 1 [NADH], CHLOROPLASTIC-LIKE"/>
    <property type="match status" value="1"/>
</dbReference>
<evidence type="ECO:0000256" key="9">
    <source>
        <dbReference type="ARBA" id="ARBA00023004"/>
    </source>
</evidence>
<dbReference type="InterPro" id="IPR023753">
    <property type="entry name" value="FAD/NAD-binding_dom"/>
</dbReference>
<proteinExistence type="inferred from homology"/>
<dbReference type="Pfam" id="PF07992">
    <property type="entry name" value="Pyr_redox_2"/>
    <property type="match status" value="1"/>
</dbReference>
<feature type="region of interest" description="Disordered" evidence="12">
    <location>
        <begin position="520"/>
        <end position="541"/>
    </location>
</feature>
<dbReference type="InterPro" id="IPR017896">
    <property type="entry name" value="4Fe4S_Fe-S-bd"/>
</dbReference>
<dbReference type="InterPro" id="IPR017900">
    <property type="entry name" value="4Fe4S_Fe_S_CS"/>
</dbReference>
<dbReference type="PRINTS" id="PR00419">
    <property type="entry name" value="ADXRDTASE"/>
</dbReference>
<evidence type="ECO:0000256" key="8">
    <source>
        <dbReference type="ARBA" id="ARBA00023002"/>
    </source>
</evidence>
<evidence type="ECO:0000256" key="1">
    <source>
        <dbReference type="ARBA" id="ARBA00001974"/>
    </source>
</evidence>
<comment type="catalytic activity">
    <reaction evidence="11">
        <text>2 reduced [2Fe-2S]-[ferredoxin] + NADP(+) + H(+) = 2 oxidized [2Fe-2S]-[ferredoxin] + NADPH</text>
        <dbReference type="Rhea" id="RHEA:20125"/>
        <dbReference type="Rhea" id="RHEA-COMP:10000"/>
        <dbReference type="Rhea" id="RHEA-COMP:10001"/>
        <dbReference type="ChEBI" id="CHEBI:15378"/>
        <dbReference type="ChEBI" id="CHEBI:33737"/>
        <dbReference type="ChEBI" id="CHEBI:33738"/>
        <dbReference type="ChEBI" id="CHEBI:57783"/>
        <dbReference type="ChEBI" id="CHEBI:58349"/>
        <dbReference type="EC" id="1.18.1.2"/>
    </reaction>
</comment>
<dbReference type="EC" id="1.18.1.2" evidence="3"/>
<evidence type="ECO:0000256" key="6">
    <source>
        <dbReference type="ARBA" id="ARBA00022827"/>
    </source>
</evidence>
<dbReference type="Gene3D" id="3.30.70.20">
    <property type="match status" value="1"/>
</dbReference>
<feature type="domain" description="4Fe-4S ferredoxin-type" evidence="13">
    <location>
        <begin position="1"/>
        <end position="29"/>
    </location>
</feature>
<keyword evidence="10" id="KW-0411">Iron-sulfur</keyword>
<dbReference type="InterPro" id="IPR036188">
    <property type="entry name" value="FAD/NAD-bd_sf"/>
</dbReference>
<dbReference type="Pfam" id="PF00037">
    <property type="entry name" value="Fer4"/>
    <property type="match status" value="1"/>
</dbReference>
<keyword evidence="5" id="KW-0479">Metal-binding</keyword>
<dbReference type="SUPFAM" id="SSF51971">
    <property type="entry name" value="Nucleotide-binding domain"/>
    <property type="match status" value="1"/>
</dbReference>
<sequence length="557" mass="61210">MAFVITQRCCNDASCVPECPVDCIRPAPDHEEFATTEMLYIDPETCIDCGACVDACPVGAIYSEDDLPESMERYKDINANYFERHPLQPDLSILETPARPPAELGTLRVAIVGAGPAACYAAEELLSRADVEVDMLDRLPTPFGLIRAGVAPDHLATKGVGPMFDEKFDDEAFRFHLNVEFGTHLTHEHLIRHHHAVLYAVGAFDERRLDIPGEDLKGSHPASEFVAWYNGHPDYADMTFDLSGERAVIVGNGNVALDVARILLLEPDELETTDIADHALEALKDSNIREVVLLGRRGPVQASYSSSEFLAFSYLPGVDIVIDERELELDPPSRAVIEDSEVEPALTLKVQLAQEYAKRSADPDRKRIVFRYLVSPAEILGSEHVEGVRIVKNELVEADGELRATATDETEDLEASLVLCSIGFRGRPLVDLPFDDHLGIVPNADGRVLGDDGEPLVGAYVAGWIKRGSTGTIGTNKHCAGETVESILEDFMAERLDTPAADRDSFEKLVSERQPDVISGSGWHRIDEAEQKRGESTGRPRVKFTDIAEMVDVARNA</sequence>
<evidence type="ECO:0000259" key="13">
    <source>
        <dbReference type="PROSITE" id="PS51379"/>
    </source>
</evidence>
<comment type="similarity">
    <text evidence="2">Belongs to the ferredoxin--NADP reductase type 1 family.</text>
</comment>
<evidence type="ECO:0000256" key="7">
    <source>
        <dbReference type="ARBA" id="ARBA00022857"/>
    </source>
</evidence>
<evidence type="ECO:0000256" key="3">
    <source>
        <dbReference type="ARBA" id="ARBA00013223"/>
    </source>
</evidence>
<keyword evidence="6" id="KW-0274">FAD</keyword>
<reference evidence="14 15" key="1">
    <citation type="submission" date="2021-08" db="EMBL/GenBank/DDBJ databases">
        <title>Draft genome sequence of Mycolicibacterium sp. NGTWS1702 strain.</title>
        <authorList>
            <person name="Matsumoto M."/>
            <person name="Tang B.C.C."/>
            <person name="Machida Y."/>
            <person name="Matoyama H."/>
            <person name="Kishihara T."/>
            <person name="Sato S."/>
            <person name="Kondo I."/>
            <person name="Sano M."/>
            <person name="Kato G."/>
        </authorList>
    </citation>
    <scope>NUCLEOTIDE SEQUENCE [LARGE SCALE GENOMIC DNA]</scope>
    <source>
        <strain evidence="14 15">NGTWSNA01</strain>
    </source>
</reference>
<dbReference type="EMBL" id="BPRH01001710">
    <property type="protein sequence ID" value="GJF14417.1"/>
    <property type="molecule type" value="Genomic_DNA"/>
</dbReference>
<evidence type="ECO:0000256" key="10">
    <source>
        <dbReference type="ARBA" id="ARBA00023014"/>
    </source>
</evidence>
<feature type="compositionally biased region" description="Basic and acidic residues" evidence="12">
    <location>
        <begin position="524"/>
        <end position="541"/>
    </location>
</feature>
<evidence type="ECO:0000256" key="12">
    <source>
        <dbReference type="SAM" id="MobiDB-lite"/>
    </source>
</evidence>
<accession>A0ABQ4VE45</accession>